<dbReference type="GO" id="GO:0042147">
    <property type="term" value="P:retrograde transport, endosome to Golgi"/>
    <property type="evidence" value="ECO:0007669"/>
    <property type="project" value="TreeGrafter"/>
</dbReference>
<name>A0AAE1G7D7_PETCI</name>
<keyword evidence="5" id="KW-1185">Reference proteome</keyword>
<dbReference type="PANTHER" id="PTHR22902:SF9">
    <property type="entry name" value="PLECKSTRIN HOMOLOGY DOMAIN-CONTAINING FAMILY J MEMBER 1"/>
    <property type="match status" value="1"/>
</dbReference>
<dbReference type="AlphaFoldDB" id="A0AAE1G7D7"/>
<evidence type="ECO:0000313" key="4">
    <source>
        <dbReference type="EMBL" id="KAK3887923.1"/>
    </source>
</evidence>
<evidence type="ECO:0000256" key="1">
    <source>
        <dbReference type="ARBA" id="ARBA00041004"/>
    </source>
</evidence>
<evidence type="ECO:0000256" key="2">
    <source>
        <dbReference type="SAM" id="MobiDB-lite"/>
    </source>
</evidence>
<organism evidence="4 5">
    <name type="scientific">Petrolisthes cinctipes</name>
    <name type="common">Flat porcelain crab</name>
    <dbReference type="NCBI Taxonomy" id="88211"/>
    <lineage>
        <taxon>Eukaryota</taxon>
        <taxon>Metazoa</taxon>
        <taxon>Ecdysozoa</taxon>
        <taxon>Arthropoda</taxon>
        <taxon>Crustacea</taxon>
        <taxon>Multicrustacea</taxon>
        <taxon>Malacostraca</taxon>
        <taxon>Eumalacostraca</taxon>
        <taxon>Eucarida</taxon>
        <taxon>Decapoda</taxon>
        <taxon>Pleocyemata</taxon>
        <taxon>Anomura</taxon>
        <taxon>Galatheoidea</taxon>
        <taxon>Porcellanidae</taxon>
        <taxon>Petrolisthes</taxon>
    </lineage>
</organism>
<dbReference type="Pfam" id="PF00169">
    <property type="entry name" value="PH"/>
    <property type="match status" value="1"/>
</dbReference>
<comment type="caution">
    <text evidence="4">The sequence shown here is derived from an EMBL/GenBank/DDBJ whole genome shotgun (WGS) entry which is preliminary data.</text>
</comment>
<evidence type="ECO:0000313" key="5">
    <source>
        <dbReference type="Proteomes" id="UP001286313"/>
    </source>
</evidence>
<dbReference type="InterPro" id="IPR001849">
    <property type="entry name" value="PH_domain"/>
</dbReference>
<feature type="compositionally biased region" description="Low complexity" evidence="2">
    <location>
        <begin position="182"/>
        <end position="202"/>
    </location>
</feature>
<feature type="region of interest" description="Disordered" evidence="2">
    <location>
        <begin position="142"/>
        <end position="163"/>
    </location>
</feature>
<feature type="compositionally biased region" description="Polar residues" evidence="2">
    <location>
        <begin position="203"/>
        <end position="224"/>
    </location>
</feature>
<dbReference type="PANTHER" id="PTHR22902">
    <property type="entry name" value="SESQUIPEDALIAN"/>
    <property type="match status" value="1"/>
</dbReference>
<dbReference type="GO" id="GO:0005769">
    <property type="term" value="C:early endosome"/>
    <property type="evidence" value="ECO:0007669"/>
    <property type="project" value="TreeGrafter"/>
</dbReference>
<sequence length="287" mass="32395">MRFNSEELAEFAVEAGDHEGRLTHKPPARTLYDSACKERWFKLKANFLFYYRLNEFGGVAKNEPHGVFVLENVDVQREDTAEAPFGFAIKWMDDLDRKHLFFAQSETSVCTWIDKIVRASYHNLKANLDSLRYQIRTRTGKDPLEHLDTPLPQGSFHRKKSHQSSQFHVHLENFYLSHPPALSSLSAPSTPSTTRSPSQPTLALQSNSLSVRSPSLNLRLSKSPSQKKREPVRPSPVPPPRRNKKQSSGNGQLVVEELVPGVGRTQASFQCHLADSCTPSHPTNLLD</sequence>
<dbReference type="GO" id="GO:0007032">
    <property type="term" value="P:endosome organization"/>
    <property type="evidence" value="ECO:0007669"/>
    <property type="project" value="TreeGrafter"/>
</dbReference>
<dbReference type="GO" id="GO:0005829">
    <property type="term" value="C:cytosol"/>
    <property type="evidence" value="ECO:0007669"/>
    <property type="project" value="GOC"/>
</dbReference>
<dbReference type="Proteomes" id="UP001286313">
    <property type="component" value="Unassembled WGS sequence"/>
</dbReference>
<reference evidence="4" key="1">
    <citation type="submission" date="2023-10" db="EMBL/GenBank/DDBJ databases">
        <title>Genome assemblies of two species of porcelain crab, Petrolisthes cinctipes and Petrolisthes manimaculis (Anomura: Porcellanidae).</title>
        <authorList>
            <person name="Angst P."/>
        </authorList>
    </citation>
    <scope>NUCLEOTIDE SEQUENCE</scope>
    <source>
        <strain evidence="4">PB745_01</strain>
        <tissue evidence="4">Gill</tissue>
    </source>
</reference>
<proteinExistence type="predicted"/>
<dbReference type="GO" id="GO:0005802">
    <property type="term" value="C:trans-Golgi network"/>
    <property type="evidence" value="ECO:0007669"/>
    <property type="project" value="TreeGrafter"/>
</dbReference>
<protein>
    <recommendedName>
        <fullName evidence="1">Pleckstrin homology domain-containing family J member 1</fullName>
    </recommendedName>
</protein>
<evidence type="ECO:0000259" key="3">
    <source>
        <dbReference type="PROSITE" id="PS50003"/>
    </source>
</evidence>
<dbReference type="GO" id="GO:0001881">
    <property type="term" value="P:receptor recycling"/>
    <property type="evidence" value="ECO:0007669"/>
    <property type="project" value="TreeGrafter"/>
</dbReference>
<dbReference type="GO" id="GO:0055037">
    <property type="term" value="C:recycling endosome"/>
    <property type="evidence" value="ECO:0007669"/>
    <property type="project" value="TreeGrafter"/>
</dbReference>
<feature type="domain" description="PH" evidence="3">
    <location>
        <begin position="15"/>
        <end position="121"/>
    </location>
</feature>
<dbReference type="PROSITE" id="PS50003">
    <property type="entry name" value="PH_DOMAIN"/>
    <property type="match status" value="1"/>
</dbReference>
<dbReference type="InterPro" id="IPR011993">
    <property type="entry name" value="PH-like_dom_sf"/>
</dbReference>
<dbReference type="EMBL" id="JAWQEG010000601">
    <property type="protein sequence ID" value="KAK3887923.1"/>
    <property type="molecule type" value="Genomic_DNA"/>
</dbReference>
<feature type="region of interest" description="Disordered" evidence="2">
    <location>
        <begin position="182"/>
        <end position="252"/>
    </location>
</feature>
<dbReference type="InterPro" id="IPR045188">
    <property type="entry name" value="Boi1/Boi2-like"/>
</dbReference>
<dbReference type="SUPFAM" id="SSF50729">
    <property type="entry name" value="PH domain-like"/>
    <property type="match status" value="1"/>
</dbReference>
<dbReference type="Gene3D" id="2.30.29.30">
    <property type="entry name" value="Pleckstrin-homology domain (PH domain)/Phosphotyrosine-binding domain (PTB)"/>
    <property type="match status" value="1"/>
</dbReference>
<accession>A0AAE1G7D7</accession>
<gene>
    <name evidence="4" type="ORF">Pcinc_008006</name>
</gene>
<dbReference type="SMART" id="SM00233">
    <property type="entry name" value="PH"/>
    <property type="match status" value="1"/>
</dbReference>